<dbReference type="SUPFAM" id="SSF74924">
    <property type="entry name" value="Cap-Gly domain"/>
    <property type="match status" value="1"/>
</dbReference>
<dbReference type="Proteomes" id="UP000023152">
    <property type="component" value="Unassembled WGS sequence"/>
</dbReference>
<keyword evidence="3" id="KW-1185">Reference proteome</keyword>
<reference evidence="2 3" key="1">
    <citation type="journal article" date="2013" name="Curr. Biol.">
        <title>The Genome of the Foraminiferan Reticulomyxa filosa.</title>
        <authorList>
            <person name="Glockner G."/>
            <person name="Hulsmann N."/>
            <person name="Schleicher M."/>
            <person name="Noegel A.A."/>
            <person name="Eichinger L."/>
            <person name="Gallinger C."/>
            <person name="Pawlowski J."/>
            <person name="Sierra R."/>
            <person name="Euteneuer U."/>
            <person name="Pillet L."/>
            <person name="Moustafa A."/>
            <person name="Platzer M."/>
            <person name="Groth M."/>
            <person name="Szafranski K."/>
            <person name="Schliwa M."/>
        </authorList>
    </citation>
    <scope>NUCLEOTIDE SEQUENCE [LARGE SCALE GENOMIC DNA]</scope>
</reference>
<evidence type="ECO:0000256" key="1">
    <source>
        <dbReference type="SAM" id="Coils"/>
    </source>
</evidence>
<protein>
    <recommendedName>
        <fullName evidence="4">CAP-Gly domain-containing protein</fullName>
    </recommendedName>
</protein>
<comment type="caution">
    <text evidence="2">The sequence shown here is derived from an EMBL/GenBank/DDBJ whole genome shotgun (WGS) entry which is preliminary data.</text>
</comment>
<evidence type="ECO:0000313" key="2">
    <source>
        <dbReference type="EMBL" id="ETO04922.1"/>
    </source>
</evidence>
<proteinExistence type="predicted"/>
<evidence type="ECO:0008006" key="4">
    <source>
        <dbReference type="Google" id="ProtNLM"/>
    </source>
</evidence>
<feature type="coiled-coil region" evidence="1">
    <location>
        <begin position="48"/>
        <end position="75"/>
    </location>
</feature>
<dbReference type="EMBL" id="ASPP01028761">
    <property type="protein sequence ID" value="ETO04922.1"/>
    <property type="molecule type" value="Genomic_DNA"/>
</dbReference>
<keyword evidence="1" id="KW-0175">Coiled coil</keyword>
<evidence type="ECO:0000313" key="3">
    <source>
        <dbReference type="Proteomes" id="UP000023152"/>
    </source>
</evidence>
<name>X6LUW8_RETFI</name>
<organism evidence="2 3">
    <name type="scientific">Reticulomyxa filosa</name>
    <dbReference type="NCBI Taxonomy" id="46433"/>
    <lineage>
        <taxon>Eukaryota</taxon>
        <taxon>Sar</taxon>
        <taxon>Rhizaria</taxon>
        <taxon>Retaria</taxon>
        <taxon>Foraminifera</taxon>
        <taxon>Monothalamids</taxon>
        <taxon>Reticulomyxidae</taxon>
        <taxon>Reticulomyxa</taxon>
    </lineage>
</organism>
<dbReference type="Gene3D" id="2.30.30.190">
    <property type="entry name" value="CAP Gly-rich-like domain"/>
    <property type="match status" value="1"/>
</dbReference>
<gene>
    <name evidence="2" type="ORF">RFI_32474</name>
</gene>
<dbReference type="InterPro" id="IPR036859">
    <property type="entry name" value="CAP-Gly_dom_sf"/>
</dbReference>
<sequence length="117" mass="13806">MFIGLTDFSDVEIIRSELDHWWPNGGNGAVQEKEYFKFKPGHAYFFSHKDIERILNETSENREKEEKEEDEFQNYLSLRQMPAMRNRVQVFDGQTGIVEFIGTVELDEGTWIDLILD</sequence>
<dbReference type="AlphaFoldDB" id="X6LUW8"/>
<accession>X6LUW8</accession>